<dbReference type="AlphaFoldDB" id="A0A6J4VV10"/>
<reference evidence="2" key="1">
    <citation type="submission" date="2020-02" db="EMBL/GenBank/DDBJ databases">
        <authorList>
            <person name="Meier V. D."/>
        </authorList>
    </citation>
    <scope>NUCLEOTIDE SEQUENCE</scope>
    <source>
        <strain evidence="2">AVDCRST_MAG19</strain>
    </source>
</reference>
<sequence length="98" mass="9912">MRSAAAEPVRERRVSGLPDPGLLPVPQAAPAGGRPGRAGDRGAADHGAPVPGTKGMPHGAARSSAVGRPPLLRGFRGGSTGATDFRRSSARRGRTVGR</sequence>
<feature type="region of interest" description="Disordered" evidence="1">
    <location>
        <begin position="1"/>
        <end position="98"/>
    </location>
</feature>
<name>A0A6J4VV10_9BACT</name>
<protein>
    <submittedName>
        <fullName evidence="2">Uncharacterized protein</fullName>
    </submittedName>
</protein>
<feature type="compositionally biased region" description="Basic residues" evidence="1">
    <location>
        <begin position="88"/>
        <end position="98"/>
    </location>
</feature>
<proteinExistence type="predicted"/>
<dbReference type="EMBL" id="CADCWL010000254">
    <property type="protein sequence ID" value="CAA9585817.1"/>
    <property type="molecule type" value="Genomic_DNA"/>
</dbReference>
<gene>
    <name evidence="2" type="ORF">AVDCRST_MAG19-4635</name>
</gene>
<evidence type="ECO:0000256" key="1">
    <source>
        <dbReference type="SAM" id="MobiDB-lite"/>
    </source>
</evidence>
<evidence type="ECO:0000313" key="2">
    <source>
        <dbReference type="EMBL" id="CAA9585817.1"/>
    </source>
</evidence>
<accession>A0A6J4VV10</accession>
<organism evidence="2">
    <name type="scientific">uncultured Thermomicrobiales bacterium</name>
    <dbReference type="NCBI Taxonomy" id="1645740"/>
    <lineage>
        <taxon>Bacteria</taxon>
        <taxon>Pseudomonadati</taxon>
        <taxon>Thermomicrobiota</taxon>
        <taxon>Thermomicrobia</taxon>
        <taxon>Thermomicrobiales</taxon>
        <taxon>environmental samples</taxon>
    </lineage>
</organism>